<dbReference type="AlphaFoldDB" id="A0A6C0IYW2"/>
<keyword evidence="2" id="KW-0472">Membrane</keyword>
<dbReference type="SUPFAM" id="SSF54236">
    <property type="entry name" value="Ubiquitin-like"/>
    <property type="match status" value="1"/>
</dbReference>
<organism evidence="4">
    <name type="scientific">viral metagenome</name>
    <dbReference type="NCBI Taxonomy" id="1070528"/>
    <lineage>
        <taxon>unclassified sequences</taxon>
        <taxon>metagenomes</taxon>
        <taxon>organismal metagenomes</taxon>
    </lineage>
</organism>
<proteinExistence type="predicted"/>
<protein>
    <recommendedName>
        <fullName evidence="5">Autophagy-related protein</fullName>
    </recommendedName>
</protein>
<dbReference type="InterPro" id="IPR029071">
    <property type="entry name" value="Ubiquitin-like_domsf"/>
</dbReference>
<dbReference type="EMBL" id="MN740283">
    <property type="protein sequence ID" value="QHT97769.1"/>
    <property type="molecule type" value="Genomic_DNA"/>
</dbReference>
<keyword evidence="3" id="KW-0449">Lipoprotein</keyword>
<evidence type="ECO:0000256" key="1">
    <source>
        <dbReference type="ARBA" id="ARBA00004370"/>
    </source>
</evidence>
<evidence type="ECO:0008006" key="5">
    <source>
        <dbReference type="Google" id="ProtNLM"/>
    </source>
</evidence>
<comment type="subcellular location">
    <subcellularLocation>
        <location evidence="1">Membrane</location>
    </subcellularLocation>
</comment>
<dbReference type="Pfam" id="PF02991">
    <property type="entry name" value="ATG8"/>
    <property type="match status" value="1"/>
</dbReference>
<reference evidence="4" key="1">
    <citation type="journal article" date="2020" name="Nature">
        <title>Giant virus diversity and host interactions through global metagenomics.</title>
        <authorList>
            <person name="Schulz F."/>
            <person name="Roux S."/>
            <person name="Paez-Espino D."/>
            <person name="Jungbluth S."/>
            <person name="Walsh D.A."/>
            <person name="Denef V.J."/>
            <person name="McMahon K.D."/>
            <person name="Konstantinidis K.T."/>
            <person name="Eloe-Fadrosh E.A."/>
            <person name="Kyrpides N.C."/>
            <person name="Woyke T."/>
        </authorList>
    </citation>
    <scope>NUCLEOTIDE SEQUENCE</scope>
    <source>
        <strain evidence="4">GVMAG-M-3300025572-1</strain>
    </source>
</reference>
<dbReference type="Gene3D" id="3.10.20.90">
    <property type="entry name" value="Phosphatidylinositol 3-kinase Catalytic Subunit, Chain A, domain 1"/>
    <property type="match status" value="1"/>
</dbReference>
<sequence>MPPIDKHKFLVPKDLTMGKFVYEVRKHIKIDSRQSIFLFANGTLIPNNESISRTYSRYKDMDGFLYITYATENTFG</sequence>
<dbReference type="GO" id="GO:0016020">
    <property type="term" value="C:membrane"/>
    <property type="evidence" value="ECO:0007669"/>
    <property type="project" value="UniProtKB-SubCell"/>
</dbReference>
<accession>A0A6C0IYW2</accession>
<evidence type="ECO:0000256" key="2">
    <source>
        <dbReference type="ARBA" id="ARBA00023136"/>
    </source>
</evidence>
<evidence type="ECO:0000313" key="4">
    <source>
        <dbReference type="EMBL" id="QHT97769.1"/>
    </source>
</evidence>
<dbReference type="PANTHER" id="PTHR10969">
    <property type="entry name" value="MICROTUBULE-ASSOCIATED PROTEINS 1A/1B LIGHT CHAIN 3-RELATED"/>
    <property type="match status" value="1"/>
</dbReference>
<name>A0A6C0IYW2_9ZZZZ</name>
<dbReference type="InterPro" id="IPR004241">
    <property type="entry name" value="Atg8-like"/>
</dbReference>
<evidence type="ECO:0000256" key="3">
    <source>
        <dbReference type="ARBA" id="ARBA00023288"/>
    </source>
</evidence>